<feature type="compositionally biased region" description="Low complexity" evidence="13">
    <location>
        <begin position="334"/>
        <end position="346"/>
    </location>
</feature>
<protein>
    <recommendedName>
        <fullName evidence="12">Regulatory protein E2</fullName>
    </recommendedName>
</protein>
<evidence type="ECO:0000256" key="4">
    <source>
        <dbReference type="ARBA" id="ARBA00022518"/>
    </source>
</evidence>
<keyword evidence="4 12" id="KW-0244">Early protein</keyword>
<keyword evidence="3 12" id="KW-0678">Repressor</keyword>
<evidence type="ECO:0000256" key="12">
    <source>
        <dbReference type="HAMAP-Rule" id="MF_04001"/>
    </source>
</evidence>
<evidence type="ECO:0000256" key="5">
    <source>
        <dbReference type="ARBA" id="ARBA00022553"/>
    </source>
</evidence>
<feature type="region of interest" description="Disordered" evidence="13">
    <location>
        <begin position="196"/>
        <end position="376"/>
    </location>
</feature>
<keyword evidence="8 12" id="KW-0805">Transcription regulation</keyword>
<dbReference type="Gene3D" id="3.30.70.330">
    <property type="match status" value="1"/>
</dbReference>
<comment type="subcellular location">
    <subcellularLocation>
        <location evidence="1 12">Host nucleus</location>
    </subcellularLocation>
</comment>
<dbReference type="Proteomes" id="UP000112286">
    <property type="component" value="Segment"/>
</dbReference>
<sequence length="476" mass="53928">METLRERFDVLQDQLMNIYEVASDTLEAQIEHWRLLRKEAVLLYFARQNGVLRLGYQPVPPLATSEAKAKEAIGMMLQLQSLQKSAYASEKWTLVDTSIETFKNTPENHFKKGPVNVEVIYDGDPDNANLYTMWKYVYYLDSEDRWQKTESGANHTGIYYTIKDFKHYYTLFADDAKKYGKSGQWEVRINKETVFAPVTSSTPPESPGRERASPESTAHTKTTARSSASPDHELPQQTSDETNRKRRYGRRESSPTESKRKRRRSSSRQKKQGRRSRSRTTSSQSRSRSRSSSSRGSRGSRGRTPRGRGKHTTRGRGRGSGRKGDRRGRRSRRSSSSSSPTICTRSASQTRSKQSKCARDGGISPGDVGRSVQTVSGRNTGRLGRLLEEARDPPVILIRGEANTVKCFRNRAKQKYKGLCKAFSTTWSWVAADGTERLGRSRVLVSFTSHTQRSSFLKVVKFPKGVDWSLGNLDKL</sequence>
<dbReference type="HAMAP" id="MF_04001">
    <property type="entry name" value="PPV_E2"/>
    <property type="match status" value="1"/>
</dbReference>
<keyword evidence="10 12" id="KW-0010">Activator</keyword>
<feature type="domain" description="Papillomavirus E2 N-terminal" evidence="14">
    <location>
        <begin position="1"/>
        <end position="198"/>
    </location>
</feature>
<feature type="compositionally biased region" description="Low complexity" evidence="13">
    <location>
        <begin position="279"/>
        <end position="297"/>
    </location>
</feature>
<keyword evidence="9 12" id="KW-0238">DNA-binding</keyword>
<dbReference type="EMBL" id="AY382778">
    <property type="protein sequence ID" value="AAQ88283.1"/>
    <property type="molecule type" value="Genomic_DNA"/>
</dbReference>
<dbReference type="InterPro" id="IPR000427">
    <property type="entry name" value="Papillomavirus_E2_C"/>
</dbReference>
<dbReference type="InterPro" id="IPR001866">
    <property type="entry name" value="PPV_E2_N"/>
</dbReference>
<comment type="PTM">
    <text evidence="12">Phosphorylated.</text>
</comment>
<keyword evidence="5 12" id="KW-0597">Phosphoprotein</keyword>
<organism evidence="16 17">
    <name type="scientific">Human papillomavirus 93</name>
    <dbReference type="NCBI Taxonomy" id="247268"/>
    <lineage>
        <taxon>Viruses</taxon>
        <taxon>Monodnaviria</taxon>
        <taxon>Shotokuvirae</taxon>
        <taxon>Cossaviricota</taxon>
        <taxon>Papovaviricetes</taxon>
        <taxon>Zurhausenvirales</taxon>
        <taxon>Papillomaviridae</taxon>
        <taxon>Firstpapillomavirinae</taxon>
        <taxon>Betapapillomavirus</taxon>
        <taxon>Betapapillomavirus 1</taxon>
    </lineage>
</organism>
<dbReference type="InterPro" id="IPR033668">
    <property type="entry name" value="Reg_prot_E2"/>
</dbReference>
<dbReference type="GO" id="GO:0042025">
    <property type="term" value="C:host cell nucleus"/>
    <property type="evidence" value="ECO:0007669"/>
    <property type="project" value="UniProtKB-SubCell"/>
</dbReference>
<dbReference type="InterPro" id="IPR012677">
    <property type="entry name" value="Nucleotide-bd_a/b_plait_sf"/>
</dbReference>
<keyword evidence="7 12" id="KW-0235">DNA replication</keyword>
<comment type="similarity">
    <text evidence="12">Belongs to the papillomaviridae E2 protein family.</text>
</comment>
<evidence type="ECO:0000256" key="11">
    <source>
        <dbReference type="ARBA" id="ARBA00023163"/>
    </source>
</evidence>
<comment type="function">
    <text evidence="12">Plays a role in the initiation of viral DNA replication. A dimer of E2 interacts with a dimer of E1 in order to improve specificity of E1 DNA binding activity. Once the complex recognizes and binds DNA at specific sites, the E2 dimer is removed from DNA. E2 also regulates viral transcription through binding to the E2RE response element (5'-ACCNNNNNNGGT-3') present in multiple copies in the regulatory regions of the viral genome. Activates or represses transcription depending on E2RE's position with regards to proximal promoter elements including the TATA-box. Repression occurs by sterically hindering the assembly of the transcription initiation complex.</text>
</comment>
<reference evidence="16 17" key="1">
    <citation type="journal article" date="2007" name="J. Gen. Virol.">
        <title>Characterization of two novel cutaneous human papillomaviruses, HPV93 and HPV96.</title>
        <authorList>
            <person name="Vasiljevic N."/>
            <person name="Hazard K."/>
            <person name="Eliasson L."/>
            <person name="Ly H."/>
            <person name="Hunziker A."/>
            <person name="de Villiers E.M."/>
            <person name="Norrild B."/>
            <person name="Dillner J."/>
            <person name="Forslund O."/>
        </authorList>
    </citation>
    <scope>NUCLEOTIDE SEQUENCE [LARGE SCALE GENOMIC DNA]</scope>
</reference>
<dbReference type="GO" id="GO:0003677">
    <property type="term" value="F:DNA binding"/>
    <property type="evidence" value="ECO:0007669"/>
    <property type="project" value="UniProtKB-UniRule"/>
</dbReference>
<dbReference type="Gene3D" id="2.170.200.10">
    <property type="entry name" value="Papillomavirus E2 early protein domain"/>
    <property type="match status" value="1"/>
</dbReference>
<accession>Q6TY33</accession>
<evidence type="ECO:0000256" key="8">
    <source>
        <dbReference type="ARBA" id="ARBA00023015"/>
    </source>
</evidence>
<comment type="caution">
    <text evidence="12">Lacks conserved residue(s) required for the propagation of feature annotation.</text>
</comment>
<dbReference type="Pfam" id="PF00511">
    <property type="entry name" value="PPV_E2_C"/>
    <property type="match status" value="1"/>
</dbReference>
<dbReference type="InterPro" id="IPR036050">
    <property type="entry name" value="Regulatory_protein_E2_N"/>
</dbReference>
<evidence type="ECO:0000256" key="3">
    <source>
        <dbReference type="ARBA" id="ARBA00022491"/>
    </source>
</evidence>
<proteinExistence type="inferred from homology"/>
<dbReference type="GO" id="GO:0000166">
    <property type="term" value="F:nucleotide binding"/>
    <property type="evidence" value="ECO:0007669"/>
    <property type="project" value="UniProtKB-UniRule"/>
</dbReference>
<dbReference type="SUPFAM" id="SSF51332">
    <property type="entry name" value="E2 regulatory, transactivation domain"/>
    <property type="match status" value="1"/>
</dbReference>
<feature type="compositionally biased region" description="Polar residues" evidence="13">
    <location>
        <begin position="214"/>
        <end position="240"/>
    </location>
</feature>
<keyword evidence="6 12" id="KW-1048">Host nucleus</keyword>
<dbReference type="Gene3D" id="1.10.287.30">
    <property type="entry name" value="E2 (early) protein, N terminal domain, subdomain 1"/>
    <property type="match status" value="1"/>
</dbReference>
<feature type="compositionally biased region" description="Basic residues" evidence="13">
    <location>
        <begin position="259"/>
        <end position="278"/>
    </location>
</feature>
<evidence type="ECO:0000313" key="17">
    <source>
        <dbReference type="Proteomes" id="UP000112286"/>
    </source>
</evidence>
<dbReference type="SUPFAM" id="SSF54957">
    <property type="entry name" value="Viral DNA-binding domain"/>
    <property type="match status" value="1"/>
</dbReference>
<dbReference type="InterPro" id="IPR042503">
    <property type="entry name" value="Regulatory_protein_E2_N_1"/>
</dbReference>
<dbReference type="InterPro" id="IPR035975">
    <property type="entry name" value="E2/EBNA1_C_sf"/>
</dbReference>
<dbReference type="GO" id="GO:0039693">
    <property type="term" value="P:viral DNA genome replication"/>
    <property type="evidence" value="ECO:0007669"/>
    <property type="project" value="UniProtKB-UniRule"/>
</dbReference>
<feature type="compositionally biased region" description="Basic residues" evidence="13">
    <location>
        <begin position="298"/>
        <end position="333"/>
    </location>
</feature>
<name>Q6TY33_9PAPI</name>
<evidence type="ECO:0000259" key="15">
    <source>
        <dbReference type="Pfam" id="PF00511"/>
    </source>
</evidence>
<dbReference type="GO" id="GO:0006275">
    <property type="term" value="P:regulation of DNA replication"/>
    <property type="evidence" value="ECO:0007669"/>
    <property type="project" value="UniProtKB-UniRule"/>
</dbReference>
<feature type="domain" description="Papillomavirus E2 C-terminal" evidence="15">
    <location>
        <begin position="394"/>
        <end position="472"/>
    </location>
</feature>
<evidence type="ECO:0000256" key="7">
    <source>
        <dbReference type="ARBA" id="ARBA00022705"/>
    </source>
</evidence>
<evidence type="ECO:0000256" key="6">
    <source>
        <dbReference type="ARBA" id="ARBA00022562"/>
    </source>
</evidence>
<evidence type="ECO:0000259" key="14">
    <source>
        <dbReference type="Pfam" id="PF00508"/>
    </source>
</evidence>
<dbReference type="Pfam" id="PF00508">
    <property type="entry name" value="PPV_E2_N"/>
    <property type="match status" value="1"/>
</dbReference>
<evidence type="ECO:0000256" key="1">
    <source>
        <dbReference type="ARBA" id="ARBA00004147"/>
    </source>
</evidence>
<comment type="similarity">
    <text evidence="2">Belongs to the papillomaviridae E8^E2C protein family.</text>
</comment>
<keyword evidence="11 12" id="KW-0804">Transcription</keyword>
<evidence type="ECO:0000256" key="9">
    <source>
        <dbReference type="ARBA" id="ARBA00023125"/>
    </source>
</evidence>
<dbReference type="GO" id="GO:0006260">
    <property type="term" value="P:DNA replication"/>
    <property type="evidence" value="ECO:0007669"/>
    <property type="project" value="UniProtKB-KW"/>
</dbReference>
<dbReference type="InterPro" id="IPR042504">
    <property type="entry name" value="Regulatory_protein_E2_N_2"/>
</dbReference>
<dbReference type="GO" id="GO:0003700">
    <property type="term" value="F:DNA-binding transcription factor activity"/>
    <property type="evidence" value="ECO:0007669"/>
    <property type="project" value="UniProtKB-UniRule"/>
</dbReference>
<comment type="subunit">
    <text evidence="12">Binds DNA as homodimer. Interacts with protein E1; this interaction greatly increases E1 DNA-binding activity. Interacts with protein L1; this interaction enhances E2-dependent replication and transcription activation. Interacts with protein L2; this interaction inhibits E2 transcriptional activity but not DNA replication function E2. Interacts with protein E7; this interaction inhibits E7 oncogenic activity. Interacts with host TAF1; this interaction modulates E2-dependent transcriptional regulation. Interacts with host BRD4; this interaction mediates E2 transcriptional activation function. Additionally, the interaction with host BRD4 on mitotic chromosomes mediates tethering of the viral genome. Interacts with host TOPBP1; this interaction is required for optimal viral DNA replication.</text>
</comment>
<evidence type="ECO:0000313" key="16">
    <source>
        <dbReference type="EMBL" id="AAQ88283.1"/>
    </source>
</evidence>
<gene>
    <name evidence="12" type="primary">E2</name>
</gene>
<evidence type="ECO:0000256" key="2">
    <source>
        <dbReference type="ARBA" id="ARBA00007794"/>
    </source>
</evidence>
<evidence type="ECO:0000256" key="13">
    <source>
        <dbReference type="SAM" id="MobiDB-lite"/>
    </source>
</evidence>
<feature type="region of interest" description="DNA-binding domain" evidence="12">
    <location>
        <begin position="392"/>
        <end position="476"/>
    </location>
</feature>
<dbReference type="GO" id="GO:0006351">
    <property type="term" value="P:DNA-templated transcription"/>
    <property type="evidence" value="ECO:0007669"/>
    <property type="project" value="UniProtKB-UniRule"/>
</dbReference>
<evidence type="ECO:0000256" key="10">
    <source>
        <dbReference type="ARBA" id="ARBA00023159"/>
    </source>
</evidence>